<accession>A0A1J9RUW5</accession>
<dbReference type="OrthoDB" id="10552117at2759"/>
<reference evidence="2 3" key="1">
    <citation type="submission" date="2016-10" db="EMBL/GenBank/DDBJ databases">
        <title>Proteomics and genomics reveal pathogen-plant mechanisms compatible with a hemibiotrophic lifestyle of Diplodia corticola.</title>
        <authorList>
            <person name="Fernandes I."/>
            <person name="De Jonge R."/>
            <person name="Van De Peer Y."/>
            <person name="Devreese B."/>
            <person name="Alves A."/>
            <person name="Esteves A.C."/>
        </authorList>
    </citation>
    <scope>NUCLEOTIDE SEQUENCE [LARGE SCALE GENOMIC DNA]</scope>
    <source>
        <strain evidence="2 3">CBS 112549</strain>
    </source>
</reference>
<gene>
    <name evidence="2" type="ORF">BKCO1_4600055</name>
</gene>
<name>A0A1J9RUW5_9PEZI</name>
<dbReference type="Gene3D" id="3.30.160.60">
    <property type="entry name" value="Classic Zinc Finger"/>
    <property type="match status" value="1"/>
</dbReference>
<dbReference type="AlphaFoldDB" id="A0A1J9RUW5"/>
<protein>
    <submittedName>
        <fullName evidence="2">Uncharacterized protein</fullName>
    </submittedName>
</protein>
<evidence type="ECO:0000313" key="3">
    <source>
        <dbReference type="Proteomes" id="UP000183809"/>
    </source>
</evidence>
<dbReference type="Proteomes" id="UP000183809">
    <property type="component" value="Unassembled WGS sequence"/>
</dbReference>
<proteinExistence type="predicted"/>
<comment type="caution">
    <text evidence="2">The sequence shown here is derived from an EMBL/GenBank/DDBJ whole genome shotgun (WGS) entry which is preliminary data.</text>
</comment>
<feature type="region of interest" description="Disordered" evidence="1">
    <location>
        <begin position="99"/>
        <end position="143"/>
    </location>
</feature>
<evidence type="ECO:0000256" key="1">
    <source>
        <dbReference type="SAM" id="MobiDB-lite"/>
    </source>
</evidence>
<organism evidence="2 3">
    <name type="scientific">Diplodia corticola</name>
    <dbReference type="NCBI Taxonomy" id="236234"/>
    <lineage>
        <taxon>Eukaryota</taxon>
        <taxon>Fungi</taxon>
        <taxon>Dikarya</taxon>
        <taxon>Ascomycota</taxon>
        <taxon>Pezizomycotina</taxon>
        <taxon>Dothideomycetes</taxon>
        <taxon>Dothideomycetes incertae sedis</taxon>
        <taxon>Botryosphaeriales</taxon>
        <taxon>Botryosphaeriaceae</taxon>
        <taxon>Diplodia</taxon>
    </lineage>
</organism>
<sequence length="233" mass="25791">MPSDQTLPHFHPDLVANNGNAHGYNHGHPDRNQYPPMVNGSILEAHAAIWVPNGTAVSPGGGHHRDRVSGVGSSRSYPAPDPTMVNPRVPEPIMQYGMPSPPSSAGFPSPEQRRATIPRRPLGAPSAQGAPVMPRSRNPARNDRNFVCCGTQYSSKFTFDRHRRESRTCPYGDGGREFRCFLCGTRPFGRRNTLKQHVHEVHQCSPKDAKKYVDTWYQRNGAENDYPEASVGL</sequence>
<dbReference type="GeneID" id="31016576"/>
<evidence type="ECO:0000313" key="2">
    <source>
        <dbReference type="EMBL" id="OJD31636.1"/>
    </source>
</evidence>
<dbReference type="RefSeq" id="XP_020127896.1">
    <property type="nucleotide sequence ID" value="XM_020276315.1"/>
</dbReference>
<keyword evidence="3" id="KW-1185">Reference proteome</keyword>
<feature type="region of interest" description="Disordered" evidence="1">
    <location>
        <begin position="56"/>
        <end position="83"/>
    </location>
</feature>
<dbReference type="EMBL" id="MNUE01000046">
    <property type="protein sequence ID" value="OJD31636.1"/>
    <property type="molecule type" value="Genomic_DNA"/>
</dbReference>